<evidence type="ECO:0000313" key="2">
    <source>
        <dbReference type="EMBL" id="MFC7384342.1"/>
    </source>
</evidence>
<sequence length="119" mass="13604">MEWLREWAMSEYLQAITTVPSMEEAVKLARSIASERLAACVQIVGPIRSVYWWQGQMEDAQEWQLLIKTTAALFPTLETHIKANHSYDTPEIIAMHIIAGSPQYLAWISHETRRTDASS</sequence>
<dbReference type="Proteomes" id="UP001596496">
    <property type="component" value="Unassembled WGS sequence"/>
</dbReference>
<comment type="caution">
    <text evidence="2">The sequence shown here is derived from an EMBL/GenBank/DDBJ whole genome shotgun (WGS) entry which is preliminary data.</text>
</comment>
<evidence type="ECO:0000313" key="3">
    <source>
        <dbReference type="Proteomes" id="UP001596496"/>
    </source>
</evidence>
<dbReference type="Gene3D" id="3.30.70.120">
    <property type="match status" value="1"/>
</dbReference>
<dbReference type="InterPro" id="IPR004323">
    <property type="entry name" value="Ion_tolerance_CutA"/>
</dbReference>
<reference evidence="3" key="1">
    <citation type="journal article" date="2019" name="Int. J. Syst. Evol. Microbiol.">
        <title>The Global Catalogue of Microorganisms (GCM) 10K type strain sequencing project: providing services to taxonomists for standard genome sequencing and annotation.</title>
        <authorList>
            <consortium name="The Broad Institute Genomics Platform"/>
            <consortium name="The Broad Institute Genome Sequencing Center for Infectious Disease"/>
            <person name="Wu L."/>
            <person name="Ma J."/>
        </authorList>
    </citation>
    <scope>NUCLEOTIDE SEQUENCE [LARGE SCALE GENOMIC DNA]</scope>
    <source>
        <strain evidence="3">CECT 7649</strain>
    </source>
</reference>
<dbReference type="RefSeq" id="WP_380828083.1">
    <property type="nucleotide sequence ID" value="NZ_JBHTCG010000011.1"/>
</dbReference>
<proteinExistence type="inferred from homology"/>
<dbReference type="PANTHER" id="PTHR23419">
    <property type="entry name" value="DIVALENT CATION TOLERANCE CUTA-RELATED"/>
    <property type="match status" value="1"/>
</dbReference>
<gene>
    <name evidence="2" type="primary">cutA</name>
    <name evidence="2" type="ORF">ACFQSB_19180</name>
</gene>
<dbReference type="InterPro" id="IPR011322">
    <property type="entry name" value="N-reg_PII-like_a/b"/>
</dbReference>
<evidence type="ECO:0000256" key="1">
    <source>
        <dbReference type="ARBA" id="ARBA00010169"/>
    </source>
</evidence>
<accession>A0ABW2P5S4</accession>
<dbReference type="PANTHER" id="PTHR23419:SF8">
    <property type="entry name" value="FI09726P"/>
    <property type="match status" value="1"/>
</dbReference>
<dbReference type="SUPFAM" id="SSF54913">
    <property type="entry name" value="GlnB-like"/>
    <property type="match status" value="1"/>
</dbReference>
<dbReference type="InterPro" id="IPR015867">
    <property type="entry name" value="N-reg_PII/ATP_PRibTrfase_C"/>
</dbReference>
<protein>
    <submittedName>
        <fullName evidence="2">Divalent-cation tolerance protein CutA</fullName>
    </submittedName>
</protein>
<name>A0ABW2P5S4_9ACTN</name>
<keyword evidence="3" id="KW-1185">Reference proteome</keyword>
<comment type="similarity">
    <text evidence="1">Belongs to the CutA family.</text>
</comment>
<dbReference type="EMBL" id="JBHTCG010000011">
    <property type="protein sequence ID" value="MFC7384342.1"/>
    <property type="molecule type" value="Genomic_DNA"/>
</dbReference>
<dbReference type="Pfam" id="PF03091">
    <property type="entry name" value="CutA1"/>
    <property type="match status" value="1"/>
</dbReference>
<organism evidence="2 3">
    <name type="scientific">Sphaerisporangium rhizosphaerae</name>
    <dbReference type="NCBI Taxonomy" id="2269375"/>
    <lineage>
        <taxon>Bacteria</taxon>
        <taxon>Bacillati</taxon>
        <taxon>Actinomycetota</taxon>
        <taxon>Actinomycetes</taxon>
        <taxon>Streptosporangiales</taxon>
        <taxon>Streptosporangiaceae</taxon>
        <taxon>Sphaerisporangium</taxon>
    </lineage>
</organism>